<accession>H7EHN6</accession>
<comment type="similarity">
    <text evidence="3">Belongs to the Nudix hydrolase family. NudK subfamily.</text>
</comment>
<evidence type="ECO:0000313" key="11">
    <source>
        <dbReference type="Proteomes" id="UP000003571"/>
    </source>
</evidence>
<evidence type="ECO:0000256" key="6">
    <source>
        <dbReference type="ARBA" id="ARBA00032162"/>
    </source>
</evidence>
<dbReference type="PROSITE" id="PS00893">
    <property type="entry name" value="NUDIX_BOX"/>
    <property type="match status" value="1"/>
</dbReference>
<dbReference type="Pfam" id="PF00293">
    <property type="entry name" value="NUDIX"/>
    <property type="match status" value="1"/>
</dbReference>
<dbReference type="CDD" id="cd03424">
    <property type="entry name" value="NUDIX_ADPRase_Nudt5_UGPPase_Nudt14"/>
    <property type="match status" value="1"/>
</dbReference>
<dbReference type="PANTHER" id="PTHR11839">
    <property type="entry name" value="UDP/ADP-SUGAR PYROPHOSPHATASE"/>
    <property type="match status" value="1"/>
</dbReference>
<dbReference type="RefSeq" id="WP_002702214.1">
    <property type="nucleotide sequence ID" value="NZ_AGRW01000029.1"/>
</dbReference>
<dbReference type="AlphaFoldDB" id="H7EHN6"/>
<evidence type="ECO:0000256" key="3">
    <source>
        <dbReference type="ARBA" id="ARBA00007275"/>
    </source>
</evidence>
<comment type="caution">
    <text evidence="10">The sequence shown here is derived from an EMBL/GenBank/DDBJ whole genome shotgun (WGS) entry which is preliminary data.</text>
</comment>
<dbReference type="Gene3D" id="3.90.79.10">
    <property type="entry name" value="Nucleoside Triphosphate Pyrophosphohydrolase"/>
    <property type="match status" value="1"/>
</dbReference>
<evidence type="ECO:0000256" key="5">
    <source>
        <dbReference type="ARBA" id="ARBA00022801"/>
    </source>
</evidence>
<evidence type="ECO:0000256" key="8">
    <source>
        <dbReference type="RuleBase" id="RU003476"/>
    </source>
</evidence>
<gene>
    <name evidence="10" type="ORF">TresaDRAFT_2666</name>
</gene>
<keyword evidence="11" id="KW-1185">Reference proteome</keyword>
<evidence type="ECO:0000256" key="7">
    <source>
        <dbReference type="ARBA" id="ARBA00032272"/>
    </source>
</evidence>
<keyword evidence="5 8" id="KW-0378">Hydrolase</keyword>
<feature type="domain" description="Nudix hydrolase" evidence="9">
    <location>
        <begin position="40"/>
        <end position="170"/>
    </location>
</feature>
<dbReference type="PRINTS" id="PR00502">
    <property type="entry name" value="NUDIXFAMILY"/>
</dbReference>
<proteinExistence type="inferred from homology"/>
<dbReference type="InterPro" id="IPR020476">
    <property type="entry name" value="Nudix_hydrolase"/>
</dbReference>
<dbReference type="SUPFAM" id="SSF55811">
    <property type="entry name" value="Nudix"/>
    <property type="match status" value="1"/>
</dbReference>
<evidence type="ECO:0000256" key="2">
    <source>
        <dbReference type="ARBA" id="ARBA00001946"/>
    </source>
</evidence>
<dbReference type="GO" id="GO:0006753">
    <property type="term" value="P:nucleoside phosphate metabolic process"/>
    <property type="evidence" value="ECO:0007669"/>
    <property type="project" value="TreeGrafter"/>
</dbReference>
<dbReference type="InterPro" id="IPR015797">
    <property type="entry name" value="NUDIX_hydrolase-like_dom_sf"/>
</dbReference>
<dbReference type="InterPro" id="IPR020084">
    <property type="entry name" value="NUDIX_hydrolase_CS"/>
</dbReference>
<dbReference type="GO" id="GO:0016462">
    <property type="term" value="F:pyrophosphatase activity"/>
    <property type="evidence" value="ECO:0007669"/>
    <property type="project" value="UniProtKB-ARBA"/>
</dbReference>
<sequence length="181" mass="20357">MGEKIEWNEIGKETLLKTRVMDVCQTTSVSPDGREGKFIVNDAPDWVIVIAELDGNFLMVRQWRHGEKGISTEFPGGVIDEGETPEMAARRELKEETGFEAGTLTYLGKMNPNPALFRNHSHFFAATDLIPTGKQNLDDDEFVEYMQIPKDEVIRKMGSEEYPHALMAAALMKYMAASGNR</sequence>
<reference evidence="10 11" key="1">
    <citation type="submission" date="2011-09" db="EMBL/GenBank/DDBJ databases">
        <title>The draft genome of Treponema saccharophilum DSM 2985.</title>
        <authorList>
            <consortium name="US DOE Joint Genome Institute (JGI-PGF)"/>
            <person name="Lucas S."/>
            <person name="Copeland A."/>
            <person name="Lapidus A."/>
            <person name="Glavina del Rio T."/>
            <person name="Dalin E."/>
            <person name="Tice H."/>
            <person name="Bruce D."/>
            <person name="Goodwin L."/>
            <person name="Pitluck S."/>
            <person name="Peters L."/>
            <person name="Kyrpides N."/>
            <person name="Mavromatis K."/>
            <person name="Ivanova N."/>
            <person name="Markowitz V."/>
            <person name="Cheng J.-F."/>
            <person name="Hugenholtz P."/>
            <person name="Woyke T."/>
            <person name="Wu D."/>
            <person name="Gronow S."/>
            <person name="Wellnitz S."/>
            <person name="Brambilla E."/>
            <person name="Klenk H.-P."/>
            <person name="Eisen J.A."/>
        </authorList>
    </citation>
    <scope>NUCLEOTIDE SEQUENCE [LARGE SCALE GENOMIC DNA]</scope>
    <source>
        <strain evidence="10 11">DSM 2985</strain>
    </source>
</reference>
<evidence type="ECO:0000256" key="4">
    <source>
        <dbReference type="ARBA" id="ARBA00016377"/>
    </source>
</evidence>
<organism evidence="10 11">
    <name type="scientific">Treponema saccharophilum DSM 2985</name>
    <dbReference type="NCBI Taxonomy" id="907348"/>
    <lineage>
        <taxon>Bacteria</taxon>
        <taxon>Pseudomonadati</taxon>
        <taxon>Spirochaetota</taxon>
        <taxon>Spirochaetia</taxon>
        <taxon>Spirochaetales</taxon>
        <taxon>Treponemataceae</taxon>
        <taxon>Treponema</taxon>
    </lineage>
</organism>
<evidence type="ECO:0000259" key="9">
    <source>
        <dbReference type="PROSITE" id="PS51462"/>
    </source>
</evidence>
<dbReference type="EMBL" id="AGRW01000029">
    <property type="protein sequence ID" value="EIC02912.1"/>
    <property type="molecule type" value="Genomic_DNA"/>
</dbReference>
<name>H7EHN6_9SPIR</name>
<protein>
    <recommendedName>
        <fullName evidence="4">GDP-mannose pyrophosphatase</fullName>
    </recommendedName>
    <alternativeName>
        <fullName evidence="6">GDP-mannose hydrolase</fullName>
    </alternativeName>
    <alternativeName>
        <fullName evidence="7">GDPMK</fullName>
    </alternativeName>
</protein>
<evidence type="ECO:0000256" key="1">
    <source>
        <dbReference type="ARBA" id="ARBA00000847"/>
    </source>
</evidence>
<dbReference type="InterPro" id="IPR000086">
    <property type="entry name" value="NUDIX_hydrolase_dom"/>
</dbReference>
<dbReference type="PROSITE" id="PS51462">
    <property type="entry name" value="NUDIX"/>
    <property type="match status" value="1"/>
</dbReference>
<dbReference type="Proteomes" id="UP000003571">
    <property type="component" value="Unassembled WGS sequence"/>
</dbReference>
<dbReference type="GO" id="GO:0019693">
    <property type="term" value="P:ribose phosphate metabolic process"/>
    <property type="evidence" value="ECO:0007669"/>
    <property type="project" value="TreeGrafter"/>
</dbReference>
<evidence type="ECO:0000313" key="10">
    <source>
        <dbReference type="EMBL" id="EIC02912.1"/>
    </source>
</evidence>
<dbReference type="PATRIC" id="fig|907348.3.peg.308"/>
<dbReference type="STRING" id="907348.TresaDRAFT_2666"/>
<dbReference type="eggNOG" id="COG0494">
    <property type="taxonomic scope" value="Bacteria"/>
</dbReference>
<comment type="catalytic activity">
    <reaction evidence="1">
        <text>GDP-alpha-D-mannose + H2O = alpha-D-mannose 1-phosphate + GMP + 2 H(+)</text>
        <dbReference type="Rhea" id="RHEA:27978"/>
        <dbReference type="ChEBI" id="CHEBI:15377"/>
        <dbReference type="ChEBI" id="CHEBI:15378"/>
        <dbReference type="ChEBI" id="CHEBI:57527"/>
        <dbReference type="ChEBI" id="CHEBI:58115"/>
        <dbReference type="ChEBI" id="CHEBI:58409"/>
    </reaction>
</comment>
<comment type="cofactor">
    <cofactor evidence="2">
        <name>Mg(2+)</name>
        <dbReference type="ChEBI" id="CHEBI:18420"/>
    </cofactor>
</comment>
<dbReference type="PANTHER" id="PTHR11839:SF18">
    <property type="entry name" value="NUDIX HYDROLASE DOMAIN-CONTAINING PROTEIN"/>
    <property type="match status" value="1"/>
</dbReference>